<keyword evidence="2" id="KW-1185">Reference proteome</keyword>
<accession>A0ABX5YTF8</accession>
<name>A0ABX5YTF8_9PLAN</name>
<evidence type="ECO:0008006" key="3">
    <source>
        <dbReference type="Google" id="ProtNLM"/>
    </source>
</evidence>
<dbReference type="GeneID" id="98649273"/>
<proteinExistence type="predicted"/>
<gene>
    <name evidence="1" type="ORF">GmarT_48230</name>
</gene>
<dbReference type="PROSITE" id="PS51257">
    <property type="entry name" value="PROKAR_LIPOPROTEIN"/>
    <property type="match status" value="1"/>
</dbReference>
<evidence type="ECO:0000313" key="1">
    <source>
        <dbReference type="EMBL" id="QEG18928.1"/>
    </source>
</evidence>
<evidence type="ECO:0000313" key="2">
    <source>
        <dbReference type="Proteomes" id="UP000322887"/>
    </source>
</evidence>
<organism evidence="1 2">
    <name type="scientific">Gimesia maris</name>
    <dbReference type="NCBI Taxonomy" id="122"/>
    <lineage>
        <taxon>Bacteria</taxon>
        <taxon>Pseudomonadati</taxon>
        <taxon>Planctomycetota</taxon>
        <taxon>Planctomycetia</taxon>
        <taxon>Planctomycetales</taxon>
        <taxon>Planctomycetaceae</taxon>
        <taxon>Gimesia</taxon>
    </lineage>
</organism>
<sequence length="137" mass="14633">MRGLRFVLILPVCFLLGCTGSDDAPARRIVTGNVLFQNQPIKNGTIRFIPQPSGPVASARIADGSYRVENKGGVPLGEHRIEIRSAAGGTELVEAEVMPEKNAAPVTVIPQKYNDNSNLNAVVESGDGAMQLDFTLD</sequence>
<reference evidence="1 2" key="1">
    <citation type="submission" date="2019-08" db="EMBL/GenBank/DDBJ databases">
        <title>Deep-cultivation of Planctomycetes and their phenomic and genomic characterization uncovers novel biology.</title>
        <authorList>
            <person name="Wiegand S."/>
            <person name="Jogler M."/>
            <person name="Boedeker C."/>
            <person name="Pinto D."/>
            <person name="Vollmers J."/>
            <person name="Rivas-Marin E."/>
            <person name="Kohn T."/>
            <person name="Peeters S.H."/>
            <person name="Heuer A."/>
            <person name="Rast P."/>
            <person name="Oberbeckmann S."/>
            <person name="Bunk B."/>
            <person name="Jeske O."/>
            <person name="Meyerdierks A."/>
            <person name="Storesund J.E."/>
            <person name="Kallscheuer N."/>
            <person name="Luecker S."/>
            <person name="Lage O.M."/>
            <person name="Pohl T."/>
            <person name="Merkel B.J."/>
            <person name="Hornburger P."/>
            <person name="Mueller R.-W."/>
            <person name="Bruemmer F."/>
            <person name="Labrenz M."/>
            <person name="Spormann A.M."/>
            <person name="Op den Camp H."/>
            <person name="Overmann J."/>
            <person name="Amann R."/>
            <person name="Jetten M.S.M."/>
            <person name="Mascher T."/>
            <person name="Medema M.H."/>
            <person name="Devos D.P."/>
            <person name="Kaster A.-K."/>
            <person name="Ovreas L."/>
            <person name="Rohde M."/>
            <person name="Galperin M.Y."/>
            <person name="Jogler C."/>
        </authorList>
    </citation>
    <scope>NUCLEOTIDE SEQUENCE [LARGE SCALE GENOMIC DNA]</scope>
    <source>
        <strain evidence="1 2">DSM 8797</strain>
    </source>
</reference>
<dbReference type="RefSeq" id="WP_002649367.1">
    <property type="nucleotide sequence ID" value="NZ_CP042910.1"/>
</dbReference>
<dbReference type="Proteomes" id="UP000322887">
    <property type="component" value="Chromosome"/>
</dbReference>
<protein>
    <recommendedName>
        <fullName evidence="3">Carboxypeptidase regulatory-like domain-containing protein</fullName>
    </recommendedName>
</protein>
<dbReference type="EMBL" id="CP042910">
    <property type="protein sequence ID" value="QEG18928.1"/>
    <property type="molecule type" value="Genomic_DNA"/>
</dbReference>